<name>A0A834SDV2_9FABA</name>
<dbReference type="Proteomes" id="UP000634136">
    <property type="component" value="Unassembled WGS sequence"/>
</dbReference>
<reference evidence="1" key="1">
    <citation type="submission" date="2020-09" db="EMBL/GenBank/DDBJ databases">
        <title>Genome-Enabled Discovery of Anthraquinone Biosynthesis in Senna tora.</title>
        <authorList>
            <person name="Kang S.-H."/>
            <person name="Pandey R.P."/>
            <person name="Lee C.-M."/>
            <person name="Sim J.-S."/>
            <person name="Jeong J.-T."/>
            <person name="Choi B.-S."/>
            <person name="Jung M."/>
            <person name="Ginzburg D."/>
            <person name="Zhao K."/>
            <person name="Won S.Y."/>
            <person name="Oh T.-J."/>
            <person name="Yu Y."/>
            <person name="Kim N.-H."/>
            <person name="Lee O.R."/>
            <person name="Lee T.-H."/>
            <person name="Bashyal P."/>
            <person name="Kim T.-S."/>
            <person name="Lee W.-H."/>
            <person name="Kawkins C."/>
            <person name="Kim C.-K."/>
            <person name="Kim J.S."/>
            <person name="Ahn B.O."/>
            <person name="Rhee S.Y."/>
            <person name="Sohng J.K."/>
        </authorList>
    </citation>
    <scope>NUCLEOTIDE SEQUENCE</scope>
    <source>
        <tissue evidence="1">Leaf</tissue>
    </source>
</reference>
<sequence>MLLLVSHFEPSTFTLYHPYLGLSKGHLSLPYDPPSSHGKGRAPARATIPATVVSQTEIDPILNVASKEIILVIGVHKLLPKGFHPFAVPNGMDGRLWMFPTPLANLIVSYTSSLPLNLDHDSLMAPRLKTIVSSFDREPTIVDYQTPSTSKFQTRLYNHKQICVIHSEITPNLAYSGPKVGARFQMFWLTNKTVKPVFLFENFHPEYLSFSEDLPCKLHKKRLIEDPKGPNSQPSFQLRFAHLAPINGGSHEVCIEYKGMLEMTEFISVVLPAMKSCSIFGRWCYSSCDDLGHLIRSF</sequence>
<protein>
    <submittedName>
        <fullName evidence="1">Putative ribonuclease H protein</fullName>
    </submittedName>
</protein>
<proteinExistence type="predicted"/>
<comment type="caution">
    <text evidence="1">The sequence shown here is derived from an EMBL/GenBank/DDBJ whole genome shotgun (WGS) entry which is preliminary data.</text>
</comment>
<dbReference type="AlphaFoldDB" id="A0A834SDV2"/>
<keyword evidence="2" id="KW-1185">Reference proteome</keyword>
<accession>A0A834SDV2</accession>
<evidence type="ECO:0000313" key="1">
    <source>
        <dbReference type="EMBL" id="KAF7802405.1"/>
    </source>
</evidence>
<evidence type="ECO:0000313" key="2">
    <source>
        <dbReference type="Proteomes" id="UP000634136"/>
    </source>
</evidence>
<gene>
    <name evidence="1" type="ORF">G2W53_041516</name>
</gene>
<dbReference type="EMBL" id="JAAIUW010000013">
    <property type="protein sequence ID" value="KAF7802405.1"/>
    <property type="molecule type" value="Genomic_DNA"/>
</dbReference>
<organism evidence="1 2">
    <name type="scientific">Senna tora</name>
    <dbReference type="NCBI Taxonomy" id="362788"/>
    <lineage>
        <taxon>Eukaryota</taxon>
        <taxon>Viridiplantae</taxon>
        <taxon>Streptophyta</taxon>
        <taxon>Embryophyta</taxon>
        <taxon>Tracheophyta</taxon>
        <taxon>Spermatophyta</taxon>
        <taxon>Magnoliopsida</taxon>
        <taxon>eudicotyledons</taxon>
        <taxon>Gunneridae</taxon>
        <taxon>Pentapetalae</taxon>
        <taxon>rosids</taxon>
        <taxon>fabids</taxon>
        <taxon>Fabales</taxon>
        <taxon>Fabaceae</taxon>
        <taxon>Caesalpinioideae</taxon>
        <taxon>Cassia clade</taxon>
        <taxon>Senna</taxon>
    </lineage>
</organism>